<keyword evidence="1" id="KW-0812">Transmembrane</keyword>
<feature type="transmembrane region" description="Helical" evidence="1">
    <location>
        <begin position="14"/>
        <end position="35"/>
    </location>
</feature>
<evidence type="ECO:0000313" key="3">
    <source>
        <dbReference type="Proteomes" id="UP000032232"/>
    </source>
</evidence>
<comment type="caution">
    <text evidence="2">The sequence shown here is derived from an EMBL/GenBank/DDBJ whole genome shotgun (WGS) entry which is preliminary data.</text>
</comment>
<dbReference type="OrthoDB" id="7658896at2"/>
<dbReference type="Proteomes" id="UP000032232">
    <property type="component" value="Unassembled WGS sequence"/>
</dbReference>
<organism evidence="2 3">
    <name type="scientific">Jannaschia aquimarina</name>
    <dbReference type="NCBI Taxonomy" id="935700"/>
    <lineage>
        <taxon>Bacteria</taxon>
        <taxon>Pseudomonadati</taxon>
        <taxon>Pseudomonadota</taxon>
        <taxon>Alphaproteobacteria</taxon>
        <taxon>Rhodobacterales</taxon>
        <taxon>Roseobacteraceae</taxon>
        <taxon>Jannaschia</taxon>
    </lineage>
</organism>
<name>A0A0D1EDR4_9RHOB</name>
<protein>
    <recommendedName>
        <fullName evidence="4">DUF5337 domain-containing protein</fullName>
    </recommendedName>
</protein>
<dbReference type="Pfam" id="PF17272">
    <property type="entry name" value="DUF5337"/>
    <property type="match status" value="1"/>
</dbReference>
<reference evidence="2 3" key="1">
    <citation type="submission" date="2015-02" db="EMBL/GenBank/DDBJ databases">
        <title>Genome Sequence of Jannaschia aquimarina DSM28248, a member of the Roseobacter clade.</title>
        <authorList>
            <person name="Voget S."/>
            <person name="Daniel R."/>
        </authorList>
    </citation>
    <scope>NUCLEOTIDE SEQUENCE [LARGE SCALE GENOMIC DNA]</scope>
    <source>
        <strain evidence="2 3">GSW-M26</strain>
    </source>
</reference>
<dbReference type="PATRIC" id="fig|935700.4.peg.2464"/>
<dbReference type="STRING" id="935700.jaqu_23940"/>
<dbReference type="RefSeq" id="WP_043919200.1">
    <property type="nucleotide sequence ID" value="NZ_FZPF01000005.1"/>
</dbReference>
<feature type="transmembrane region" description="Helical" evidence="1">
    <location>
        <begin position="41"/>
        <end position="64"/>
    </location>
</feature>
<accession>A0A0D1EDR4</accession>
<proteinExistence type="predicted"/>
<gene>
    <name evidence="2" type="ORF">jaqu_23940</name>
</gene>
<dbReference type="EMBL" id="JYFE01000042">
    <property type="protein sequence ID" value="KIT15814.1"/>
    <property type="molecule type" value="Genomic_DNA"/>
</dbReference>
<keyword evidence="3" id="KW-1185">Reference proteome</keyword>
<dbReference type="InterPro" id="IPR020308">
    <property type="entry name" value="Uncharacterised_Ynq1"/>
</dbReference>
<dbReference type="AlphaFoldDB" id="A0A0D1EDR4"/>
<sequence length="69" mass="7564">MTDPAEIARKQRRIAAVILGAMALWIVALFLGQALGLPPRVAGLIDLAVLAVLGWAIFMALRLWRARKE</sequence>
<evidence type="ECO:0000256" key="1">
    <source>
        <dbReference type="SAM" id="Phobius"/>
    </source>
</evidence>
<keyword evidence="1" id="KW-0472">Membrane</keyword>
<keyword evidence="1" id="KW-1133">Transmembrane helix</keyword>
<evidence type="ECO:0008006" key="4">
    <source>
        <dbReference type="Google" id="ProtNLM"/>
    </source>
</evidence>
<evidence type="ECO:0000313" key="2">
    <source>
        <dbReference type="EMBL" id="KIT15814.1"/>
    </source>
</evidence>